<protein>
    <recommendedName>
        <fullName evidence="5">DNA primase</fullName>
    </recommendedName>
</protein>
<keyword evidence="2" id="KW-0732">Signal</keyword>
<evidence type="ECO:0000313" key="4">
    <source>
        <dbReference type="Proteomes" id="UP001589854"/>
    </source>
</evidence>
<evidence type="ECO:0008006" key="5">
    <source>
        <dbReference type="Google" id="ProtNLM"/>
    </source>
</evidence>
<accession>A0ABV6GA62</accession>
<dbReference type="Proteomes" id="UP001589854">
    <property type="component" value="Unassembled WGS sequence"/>
</dbReference>
<keyword evidence="4" id="KW-1185">Reference proteome</keyword>
<feature type="compositionally biased region" description="Acidic residues" evidence="1">
    <location>
        <begin position="30"/>
        <end position="74"/>
    </location>
</feature>
<feature type="signal peptide" evidence="2">
    <location>
        <begin position="1"/>
        <end position="22"/>
    </location>
</feature>
<reference evidence="3 4" key="1">
    <citation type="submission" date="2024-09" db="EMBL/GenBank/DDBJ databases">
        <authorList>
            <person name="Sun Q."/>
            <person name="Mori K."/>
        </authorList>
    </citation>
    <scope>NUCLEOTIDE SEQUENCE [LARGE SCALE GENOMIC DNA]</scope>
    <source>
        <strain evidence="3 4">CCM 7228</strain>
    </source>
</reference>
<proteinExistence type="predicted"/>
<dbReference type="PROSITE" id="PS51257">
    <property type="entry name" value="PROKAR_LIPOPROTEIN"/>
    <property type="match status" value="1"/>
</dbReference>
<organism evidence="3 4">
    <name type="scientific">Metabacillus herbersteinensis</name>
    <dbReference type="NCBI Taxonomy" id="283816"/>
    <lineage>
        <taxon>Bacteria</taxon>
        <taxon>Bacillati</taxon>
        <taxon>Bacillota</taxon>
        <taxon>Bacilli</taxon>
        <taxon>Bacillales</taxon>
        <taxon>Bacillaceae</taxon>
        <taxon>Metabacillus</taxon>
    </lineage>
</organism>
<gene>
    <name evidence="3" type="ORF">ACFFIX_03015</name>
</gene>
<evidence type="ECO:0000313" key="3">
    <source>
        <dbReference type="EMBL" id="MFC0270430.1"/>
    </source>
</evidence>
<name>A0ABV6GA62_9BACI</name>
<comment type="caution">
    <text evidence="3">The sequence shown here is derived from an EMBL/GenBank/DDBJ whole genome shotgun (WGS) entry which is preliminary data.</text>
</comment>
<feature type="region of interest" description="Disordered" evidence="1">
    <location>
        <begin position="23"/>
        <end position="74"/>
    </location>
</feature>
<dbReference type="EMBL" id="JBHLVO010000002">
    <property type="protein sequence ID" value="MFC0270430.1"/>
    <property type="molecule type" value="Genomic_DNA"/>
</dbReference>
<evidence type="ECO:0000256" key="1">
    <source>
        <dbReference type="SAM" id="MobiDB-lite"/>
    </source>
</evidence>
<evidence type="ECO:0000256" key="2">
    <source>
        <dbReference type="SAM" id="SignalP"/>
    </source>
</evidence>
<sequence>MNKKWFLMLTSLFLSVMMLVGCNVDPDPAPPEEEVDEDLNDANDLNGDTDPENEMPGDDEKDAEDIGDADNKDE</sequence>
<feature type="chain" id="PRO_5046594472" description="DNA primase" evidence="2">
    <location>
        <begin position="23"/>
        <end position="74"/>
    </location>
</feature>